<comment type="caution">
    <text evidence="1">The sequence shown here is derived from an EMBL/GenBank/DDBJ whole genome shotgun (WGS) entry which is preliminary data.</text>
</comment>
<organism evidence="1 2">
    <name type="scientific">Euzebyella saccharophila</name>
    <dbReference type="NCBI Taxonomy" id="679664"/>
    <lineage>
        <taxon>Bacteria</taxon>
        <taxon>Pseudomonadati</taxon>
        <taxon>Bacteroidota</taxon>
        <taxon>Flavobacteriia</taxon>
        <taxon>Flavobacteriales</taxon>
        <taxon>Flavobacteriaceae</taxon>
        <taxon>Euzebyella</taxon>
    </lineage>
</organism>
<dbReference type="EMBL" id="JBHSAW010000003">
    <property type="protein sequence ID" value="MFC4094679.1"/>
    <property type="molecule type" value="Genomic_DNA"/>
</dbReference>
<dbReference type="RefSeq" id="WP_192462383.1">
    <property type="nucleotide sequence ID" value="NZ_JACYFJ010000003.1"/>
</dbReference>
<evidence type="ECO:0000313" key="1">
    <source>
        <dbReference type="EMBL" id="MFC4094679.1"/>
    </source>
</evidence>
<reference evidence="2" key="1">
    <citation type="journal article" date="2019" name="Int. J. Syst. Evol. Microbiol.">
        <title>The Global Catalogue of Microorganisms (GCM) 10K type strain sequencing project: providing services to taxonomists for standard genome sequencing and annotation.</title>
        <authorList>
            <consortium name="The Broad Institute Genomics Platform"/>
            <consortium name="The Broad Institute Genome Sequencing Center for Infectious Disease"/>
            <person name="Wu L."/>
            <person name="Ma J."/>
        </authorList>
    </citation>
    <scope>NUCLEOTIDE SEQUENCE [LARGE SCALE GENOMIC DNA]</scope>
    <source>
        <strain evidence="2">CECT 7477</strain>
    </source>
</reference>
<proteinExistence type="predicted"/>
<gene>
    <name evidence="1" type="ORF">ACFOUT_02260</name>
</gene>
<keyword evidence="2" id="KW-1185">Reference proteome</keyword>
<dbReference type="Proteomes" id="UP001595814">
    <property type="component" value="Unassembled WGS sequence"/>
</dbReference>
<accession>A0ABV8JJW8</accession>
<protein>
    <recommendedName>
        <fullName evidence="3">Outer membrane protein beta-barrel domain-containing protein</fullName>
    </recommendedName>
</protein>
<sequence length="162" mass="19093">MKKLFGQNEDTLLTDRLYLDGHAYPDFLFNERHAWFRVGYLISNSTAFEVQGHHDRYVHQERFRLPIMVKQYFNTNFYLFSGVEYDFKMGNTRNPQDQDFLLDKAYKPRLDYIGGMGYEAKEGFMIEVKTNQQLNNSKLPYFGQRTNNGKNSVLSLGGRLSF</sequence>
<name>A0ABV8JJW8_9FLAO</name>
<evidence type="ECO:0008006" key="3">
    <source>
        <dbReference type="Google" id="ProtNLM"/>
    </source>
</evidence>
<evidence type="ECO:0000313" key="2">
    <source>
        <dbReference type="Proteomes" id="UP001595814"/>
    </source>
</evidence>